<reference evidence="8 9" key="1">
    <citation type="submission" date="2018-05" db="EMBL/GenBank/DDBJ databases">
        <title>Micromonospora from Atacama Desert.</title>
        <authorList>
            <person name="Carro L."/>
            <person name="Goodfellow M."/>
            <person name="Klenk H.-P."/>
        </authorList>
    </citation>
    <scope>NUCLEOTIDE SEQUENCE [LARGE SCALE GENOMIC DNA]</scope>
    <source>
        <strain evidence="8 9">LB39</strain>
    </source>
</reference>
<comment type="caution">
    <text evidence="8">The sequence shown here is derived from an EMBL/GenBank/DDBJ whole genome shotgun (WGS) entry which is preliminary data.</text>
</comment>
<feature type="transmembrane region" description="Helical" evidence="6">
    <location>
        <begin position="108"/>
        <end position="126"/>
    </location>
</feature>
<evidence type="ECO:0000256" key="3">
    <source>
        <dbReference type="ARBA" id="ARBA00022729"/>
    </source>
</evidence>
<sequence>MFFTVQVSGGRGRRMARTAANYLVGGALAATASLTLAVSPVLAADPASVRGFSAVRPEPSAGGGVTFEILPASPTPTQPPPTSTPTAPPQPTPSHGGELPVTGSGGPALLLAVLGAALVVIGWFAVRRRRSS</sequence>
<evidence type="ECO:0000256" key="6">
    <source>
        <dbReference type="SAM" id="Phobius"/>
    </source>
</evidence>
<proteinExistence type="predicted"/>
<keyword evidence="6" id="KW-1133">Transmembrane helix</keyword>
<evidence type="ECO:0000256" key="4">
    <source>
        <dbReference type="ARBA" id="ARBA00023088"/>
    </source>
</evidence>
<name>A0A3N9WVK4_9ACTN</name>
<keyword evidence="2" id="KW-0964">Secreted</keyword>
<dbReference type="EMBL" id="QGSZ01000169">
    <property type="protein sequence ID" value="RQX04836.1"/>
    <property type="molecule type" value="Genomic_DNA"/>
</dbReference>
<gene>
    <name evidence="8" type="ORF">DLJ59_08935</name>
</gene>
<keyword evidence="6" id="KW-0812">Transmembrane</keyword>
<evidence type="ECO:0000256" key="1">
    <source>
        <dbReference type="ARBA" id="ARBA00022512"/>
    </source>
</evidence>
<keyword evidence="6" id="KW-0472">Membrane</keyword>
<organism evidence="8 9">
    <name type="scientific">Micromonospora inaquosa</name>
    <dbReference type="NCBI Taxonomy" id="2203716"/>
    <lineage>
        <taxon>Bacteria</taxon>
        <taxon>Bacillati</taxon>
        <taxon>Actinomycetota</taxon>
        <taxon>Actinomycetes</taxon>
        <taxon>Micromonosporales</taxon>
        <taxon>Micromonosporaceae</taxon>
        <taxon>Micromonospora</taxon>
    </lineage>
</organism>
<keyword evidence="3" id="KW-0732">Signal</keyword>
<evidence type="ECO:0000313" key="9">
    <source>
        <dbReference type="Proteomes" id="UP000282312"/>
    </source>
</evidence>
<feature type="region of interest" description="Disordered" evidence="5">
    <location>
        <begin position="54"/>
        <end position="102"/>
    </location>
</feature>
<evidence type="ECO:0000313" key="8">
    <source>
        <dbReference type="EMBL" id="RQX04836.1"/>
    </source>
</evidence>
<feature type="compositionally biased region" description="Pro residues" evidence="5">
    <location>
        <begin position="73"/>
        <end position="92"/>
    </location>
</feature>
<protein>
    <recommendedName>
        <fullName evidence="7">Gram-positive cocci surface proteins LPxTG domain-containing protein</fullName>
    </recommendedName>
</protein>
<keyword evidence="1" id="KW-0134">Cell wall</keyword>
<dbReference type="AlphaFoldDB" id="A0A3N9WVK4"/>
<keyword evidence="9" id="KW-1185">Reference proteome</keyword>
<dbReference type="PROSITE" id="PS50847">
    <property type="entry name" value="GRAM_POS_ANCHORING"/>
    <property type="match status" value="1"/>
</dbReference>
<evidence type="ECO:0000259" key="7">
    <source>
        <dbReference type="PROSITE" id="PS50847"/>
    </source>
</evidence>
<dbReference type="Pfam" id="PF00746">
    <property type="entry name" value="Gram_pos_anchor"/>
    <property type="match status" value="1"/>
</dbReference>
<feature type="domain" description="Gram-positive cocci surface proteins LPxTG" evidence="7">
    <location>
        <begin position="99"/>
        <end position="132"/>
    </location>
</feature>
<dbReference type="OrthoDB" id="9927858at2"/>
<evidence type="ECO:0000256" key="2">
    <source>
        <dbReference type="ARBA" id="ARBA00022525"/>
    </source>
</evidence>
<keyword evidence="4" id="KW-0572">Peptidoglycan-anchor</keyword>
<accession>A0A3N9WVK4</accession>
<dbReference type="NCBIfam" id="TIGR01167">
    <property type="entry name" value="LPXTG_anchor"/>
    <property type="match status" value="1"/>
</dbReference>
<dbReference type="InterPro" id="IPR019931">
    <property type="entry name" value="LPXTG_anchor"/>
</dbReference>
<evidence type="ECO:0000256" key="5">
    <source>
        <dbReference type="SAM" id="MobiDB-lite"/>
    </source>
</evidence>
<dbReference type="Proteomes" id="UP000282312">
    <property type="component" value="Unassembled WGS sequence"/>
</dbReference>